<evidence type="ECO:0000256" key="1">
    <source>
        <dbReference type="ARBA" id="ARBA00006484"/>
    </source>
</evidence>
<evidence type="ECO:0000313" key="6">
    <source>
        <dbReference type="Proteomes" id="UP000634004"/>
    </source>
</evidence>
<protein>
    <submittedName>
        <fullName evidence="5">Short-chain dehydrogenase</fullName>
    </submittedName>
</protein>
<reference evidence="5" key="1">
    <citation type="journal article" date="2014" name="Int. J. Syst. Evol. Microbiol.">
        <title>Complete genome sequence of Corynebacterium casei LMG S-19264T (=DSM 44701T), isolated from a smear-ripened cheese.</title>
        <authorList>
            <consortium name="US DOE Joint Genome Institute (JGI-PGF)"/>
            <person name="Walter F."/>
            <person name="Albersmeier A."/>
            <person name="Kalinowski J."/>
            <person name="Ruckert C."/>
        </authorList>
    </citation>
    <scope>NUCLEOTIDE SEQUENCE</scope>
    <source>
        <strain evidence="5">KCTC 32513</strain>
    </source>
</reference>
<dbReference type="Proteomes" id="UP000634004">
    <property type="component" value="Unassembled WGS sequence"/>
</dbReference>
<dbReference type="PANTHER" id="PTHR44196">
    <property type="entry name" value="DEHYDROGENASE/REDUCTASE SDR FAMILY MEMBER 7B"/>
    <property type="match status" value="1"/>
</dbReference>
<organism evidence="5 6">
    <name type="scientific">Algimonas arctica</name>
    <dbReference type="NCBI Taxonomy" id="1479486"/>
    <lineage>
        <taxon>Bacteria</taxon>
        <taxon>Pseudomonadati</taxon>
        <taxon>Pseudomonadota</taxon>
        <taxon>Alphaproteobacteria</taxon>
        <taxon>Maricaulales</taxon>
        <taxon>Robiginitomaculaceae</taxon>
        <taxon>Algimonas</taxon>
    </lineage>
</organism>
<dbReference type="InterPro" id="IPR002347">
    <property type="entry name" value="SDR_fam"/>
</dbReference>
<accession>A0A8J3G154</accession>
<evidence type="ECO:0000313" key="5">
    <source>
        <dbReference type="EMBL" id="GHA83196.1"/>
    </source>
</evidence>
<proteinExistence type="inferred from homology"/>
<evidence type="ECO:0000256" key="3">
    <source>
        <dbReference type="RuleBase" id="RU000363"/>
    </source>
</evidence>
<name>A0A8J3G154_9PROT</name>
<dbReference type="GO" id="GO:0016020">
    <property type="term" value="C:membrane"/>
    <property type="evidence" value="ECO:0007669"/>
    <property type="project" value="TreeGrafter"/>
</dbReference>
<dbReference type="PRINTS" id="PR00081">
    <property type="entry name" value="GDHRDH"/>
</dbReference>
<dbReference type="GO" id="GO:0016491">
    <property type="term" value="F:oxidoreductase activity"/>
    <property type="evidence" value="ECO:0007669"/>
    <property type="project" value="UniProtKB-KW"/>
</dbReference>
<comment type="similarity">
    <text evidence="1 3">Belongs to the short-chain dehydrogenases/reductases (SDR) family.</text>
</comment>
<feature type="domain" description="Ketoreductase" evidence="4">
    <location>
        <begin position="6"/>
        <end position="183"/>
    </location>
</feature>
<dbReference type="InterPro" id="IPR057326">
    <property type="entry name" value="KR_dom"/>
</dbReference>
<reference evidence="5" key="2">
    <citation type="submission" date="2020-09" db="EMBL/GenBank/DDBJ databases">
        <authorList>
            <person name="Sun Q."/>
            <person name="Kim S."/>
        </authorList>
    </citation>
    <scope>NUCLEOTIDE SEQUENCE</scope>
    <source>
        <strain evidence="5">KCTC 32513</strain>
    </source>
</reference>
<dbReference type="EMBL" id="BMZH01000001">
    <property type="protein sequence ID" value="GHA83196.1"/>
    <property type="molecule type" value="Genomic_DNA"/>
</dbReference>
<dbReference type="PANTHER" id="PTHR44196:SF1">
    <property type="entry name" value="DEHYDROGENASE_REDUCTASE SDR FAMILY MEMBER 7B"/>
    <property type="match status" value="1"/>
</dbReference>
<sequence length="265" mass="28620">MEYTEKTVFITGSARGIGEGLAIAMAKAGCDIIGCDLRADTQAETKAAVEAQGRAYHLIEADLSNVEAAIAATQQATAIGFDILINNAGIATSGEFDTVPFERWRKTIDLNIMGLMAITHTALPHLRTRDVAHIVNMSSIAGVVGSPGTVAYTASKHAVNGFTRSLDYELLETRIGVTSIHPSMVKTRMIDGVSRPKAAPEISVDDVVVAILDAIRKEKPQVFVPKSLRWSLDIGSRLFPALTRRMMKRSDNQGWKTADKDIPDA</sequence>
<dbReference type="CDD" id="cd05233">
    <property type="entry name" value="SDR_c"/>
    <property type="match status" value="1"/>
</dbReference>
<dbReference type="RefSeq" id="WP_189494690.1">
    <property type="nucleotide sequence ID" value="NZ_BMZH01000001.1"/>
</dbReference>
<dbReference type="SUPFAM" id="SSF51735">
    <property type="entry name" value="NAD(P)-binding Rossmann-fold domains"/>
    <property type="match status" value="1"/>
</dbReference>
<dbReference type="PRINTS" id="PR00080">
    <property type="entry name" value="SDRFAMILY"/>
</dbReference>
<dbReference type="Pfam" id="PF00106">
    <property type="entry name" value="adh_short"/>
    <property type="match status" value="1"/>
</dbReference>
<evidence type="ECO:0000256" key="2">
    <source>
        <dbReference type="ARBA" id="ARBA00023002"/>
    </source>
</evidence>
<dbReference type="Gene3D" id="3.40.50.720">
    <property type="entry name" value="NAD(P)-binding Rossmann-like Domain"/>
    <property type="match status" value="1"/>
</dbReference>
<dbReference type="InterPro" id="IPR036291">
    <property type="entry name" value="NAD(P)-bd_dom_sf"/>
</dbReference>
<evidence type="ECO:0000259" key="4">
    <source>
        <dbReference type="SMART" id="SM00822"/>
    </source>
</evidence>
<dbReference type="AlphaFoldDB" id="A0A8J3G154"/>
<keyword evidence="2" id="KW-0560">Oxidoreductase</keyword>
<gene>
    <name evidence="5" type="ORF">GCM10009069_03110</name>
</gene>
<dbReference type="SMART" id="SM00822">
    <property type="entry name" value="PKS_KR"/>
    <property type="match status" value="1"/>
</dbReference>
<keyword evidence="6" id="KW-1185">Reference proteome</keyword>
<comment type="caution">
    <text evidence="5">The sequence shown here is derived from an EMBL/GenBank/DDBJ whole genome shotgun (WGS) entry which is preliminary data.</text>
</comment>